<evidence type="ECO:0000256" key="1">
    <source>
        <dbReference type="ARBA" id="ARBA00022676"/>
    </source>
</evidence>
<comment type="caution">
    <text evidence="3">The sequence shown here is derived from an EMBL/GenBank/DDBJ whole genome shotgun (WGS) entry which is preliminary data.</text>
</comment>
<keyword evidence="1" id="KW-0328">Glycosyltransferase</keyword>
<dbReference type="Gene3D" id="3.40.50.2000">
    <property type="entry name" value="Glycogen Phosphorylase B"/>
    <property type="match status" value="2"/>
</dbReference>
<proteinExistence type="predicted"/>
<protein>
    <submittedName>
        <fullName evidence="3">Glycosyltransferase family 9 protein</fullName>
    </submittedName>
</protein>
<reference evidence="3" key="1">
    <citation type="journal article" date="2020" name="mSystems">
        <title>Genome- and Community-Level Interaction Insights into Carbon Utilization and Element Cycling Functions of Hydrothermarchaeota in Hydrothermal Sediment.</title>
        <authorList>
            <person name="Zhou Z."/>
            <person name="Liu Y."/>
            <person name="Xu W."/>
            <person name="Pan J."/>
            <person name="Luo Z.H."/>
            <person name="Li M."/>
        </authorList>
    </citation>
    <scope>NUCLEOTIDE SEQUENCE [LARGE SCALE GENOMIC DNA]</scope>
    <source>
        <strain evidence="3">SpSt-381</strain>
    </source>
</reference>
<keyword evidence="2 3" id="KW-0808">Transferase</keyword>
<sequence length="350" mass="37161">MSARRRSLVPPAGGVRRIAVLRLSSLGDVVLCLPAVEALAAAFPEATIDFWVKEEYADAVRFHPAVTHVRALERDARRLEDLVSMSAELEAHDLIVDLHGSARTRLLTARQRAPVLRSPSYRLRRVRWVHARWSAPPPVPPAVARHAEALAPLGVTLSGPARLHAGAEAEAWAAAWLAAWAPGAAPVALCPGARHATKRWPEEHWAALDARLAAAGVPRLWLTTAGERDALPSLAARAAADHAARWCAEPLPRAAALLSRCAAAVTGDSGLMHVAAARGARVVALFGSTSPVLGFAPAGAGHAVLCRDEPCQPCTLHGRARCPRGHFRCMRELRPEAVAAALAALVGRAV</sequence>
<dbReference type="GO" id="GO:0009244">
    <property type="term" value="P:lipopolysaccharide core region biosynthetic process"/>
    <property type="evidence" value="ECO:0007669"/>
    <property type="project" value="TreeGrafter"/>
</dbReference>
<evidence type="ECO:0000256" key="2">
    <source>
        <dbReference type="ARBA" id="ARBA00022679"/>
    </source>
</evidence>
<dbReference type="PANTHER" id="PTHR30160:SF1">
    <property type="entry name" value="LIPOPOLYSACCHARIDE 1,2-N-ACETYLGLUCOSAMINETRANSFERASE-RELATED"/>
    <property type="match status" value="1"/>
</dbReference>
<dbReference type="InterPro" id="IPR051199">
    <property type="entry name" value="LPS_LOS_Heptosyltrfase"/>
</dbReference>
<dbReference type="InterPro" id="IPR002201">
    <property type="entry name" value="Glyco_trans_9"/>
</dbReference>
<accession>A0A832MJJ5</accession>
<organism evidence="3">
    <name type="scientific">Eiseniibacteriota bacterium</name>
    <dbReference type="NCBI Taxonomy" id="2212470"/>
    <lineage>
        <taxon>Bacteria</taxon>
        <taxon>Candidatus Eiseniibacteriota</taxon>
    </lineage>
</organism>
<dbReference type="GO" id="GO:0008713">
    <property type="term" value="F:ADP-heptose-lipopolysaccharide heptosyltransferase activity"/>
    <property type="evidence" value="ECO:0007669"/>
    <property type="project" value="TreeGrafter"/>
</dbReference>
<dbReference type="PANTHER" id="PTHR30160">
    <property type="entry name" value="TETRAACYLDISACCHARIDE 4'-KINASE-RELATED"/>
    <property type="match status" value="1"/>
</dbReference>
<dbReference type="EMBL" id="DSQF01000012">
    <property type="protein sequence ID" value="HGZ42877.1"/>
    <property type="molecule type" value="Genomic_DNA"/>
</dbReference>
<dbReference type="CDD" id="cd03789">
    <property type="entry name" value="GT9_LPS_heptosyltransferase"/>
    <property type="match status" value="1"/>
</dbReference>
<gene>
    <name evidence="3" type="ORF">ENR23_05515</name>
</gene>
<dbReference type="Pfam" id="PF01075">
    <property type="entry name" value="Glyco_transf_9"/>
    <property type="match status" value="1"/>
</dbReference>
<name>A0A832MJJ5_UNCEI</name>
<dbReference type="GO" id="GO:0005829">
    <property type="term" value="C:cytosol"/>
    <property type="evidence" value="ECO:0007669"/>
    <property type="project" value="TreeGrafter"/>
</dbReference>
<dbReference type="SUPFAM" id="SSF53756">
    <property type="entry name" value="UDP-Glycosyltransferase/glycogen phosphorylase"/>
    <property type="match status" value="1"/>
</dbReference>
<dbReference type="AlphaFoldDB" id="A0A832MJJ5"/>
<evidence type="ECO:0000313" key="3">
    <source>
        <dbReference type="EMBL" id="HGZ42877.1"/>
    </source>
</evidence>